<dbReference type="AlphaFoldDB" id="A0A1T4NSU0"/>
<dbReference type="InterPro" id="IPR039420">
    <property type="entry name" value="WalR-like"/>
</dbReference>
<dbReference type="STRING" id="115783.SAMN02745119_01712"/>
<gene>
    <name evidence="6" type="ORF">SAMN02745119_01712</name>
</gene>
<feature type="domain" description="Response regulatory" evidence="5">
    <location>
        <begin position="3"/>
        <end position="115"/>
    </location>
</feature>
<evidence type="ECO:0000256" key="2">
    <source>
        <dbReference type="ARBA" id="ARBA00023125"/>
    </source>
</evidence>
<dbReference type="EMBL" id="FUWR01000008">
    <property type="protein sequence ID" value="SJZ82172.1"/>
    <property type="molecule type" value="Genomic_DNA"/>
</dbReference>
<dbReference type="RefSeq" id="WP_244161378.1">
    <property type="nucleotide sequence ID" value="NZ_FUWR01000008.1"/>
</dbReference>
<sequence>MARLFLIDHHPAVRQGLTLLLQQAHTICGEAGSSAEAAEQLKESGADLVLLDLALGAESGLGLIAAARQLGISVLVYSMREDADSISGAFAAGATGYVTKCEADEVLLAALADLLAGKRHLSPQAAQSLANRTLATCKNNQI</sequence>
<dbReference type="GO" id="GO:0000160">
    <property type="term" value="P:phosphorelay signal transduction system"/>
    <property type="evidence" value="ECO:0007669"/>
    <property type="project" value="InterPro"/>
</dbReference>
<evidence type="ECO:0000256" key="4">
    <source>
        <dbReference type="PROSITE-ProRule" id="PRU00169"/>
    </source>
</evidence>
<reference evidence="7" key="1">
    <citation type="submission" date="2017-02" db="EMBL/GenBank/DDBJ databases">
        <authorList>
            <person name="Varghese N."/>
            <person name="Submissions S."/>
        </authorList>
    </citation>
    <scope>NUCLEOTIDE SEQUENCE [LARGE SCALE GENOMIC DNA]</scope>
    <source>
        <strain evidence="7">ATCC BAA-34</strain>
    </source>
</reference>
<evidence type="ECO:0000259" key="5">
    <source>
        <dbReference type="PROSITE" id="PS50110"/>
    </source>
</evidence>
<evidence type="ECO:0000313" key="7">
    <source>
        <dbReference type="Proteomes" id="UP000190102"/>
    </source>
</evidence>
<dbReference type="Pfam" id="PF00072">
    <property type="entry name" value="Response_reg"/>
    <property type="match status" value="1"/>
</dbReference>
<dbReference type="Gene3D" id="3.40.50.2300">
    <property type="match status" value="1"/>
</dbReference>
<keyword evidence="2" id="KW-0238">DNA-binding</keyword>
<dbReference type="GO" id="GO:0003677">
    <property type="term" value="F:DNA binding"/>
    <property type="evidence" value="ECO:0007669"/>
    <property type="project" value="UniProtKB-KW"/>
</dbReference>
<keyword evidence="7" id="KW-1185">Reference proteome</keyword>
<dbReference type="InterPro" id="IPR011006">
    <property type="entry name" value="CheY-like_superfamily"/>
</dbReference>
<proteinExistence type="predicted"/>
<feature type="modified residue" description="4-aspartylphosphate" evidence="4">
    <location>
        <position position="52"/>
    </location>
</feature>
<evidence type="ECO:0000256" key="3">
    <source>
        <dbReference type="ARBA" id="ARBA00023163"/>
    </source>
</evidence>
<evidence type="ECO:0000256" key="1">
    <source>
        <dbReference type="ARBA" id="ARBA00023015"/>
    </source>
</evidence>
<keyword evidence="3" id="KW-0804">Transcription</keyword>
<organism evidence="6 7">
    <name type="scientific">Trichlorobacter thiogenes</name>
    <dbReference type="NCBI Taxonomy" id="115783"/>
    <lineage>
        <taxon>Bacteria</taxon>
        <taxon>Pseudomonadati</taxon>
        <taxon>Thermodesulfobacteriota</taxon>
        <taxon>Desulfuromonadia</taxon>
        <taxon>Geobacterales</taxon>
        <taxon>Geobacteraceae</taxon>
        <taxon>Trichlorobacter</taxon>
    </lineage>
</organism>
<dbReference type="PANTHER" id="PTHR43214">
    <property type="entry name" value="TWO-COMPONENT RESPONSE REGULATOR"/>
    <property type="match status" value="1"/>
</dbReference>
<dbReference type="PROSITE" id="PS50110">
    <property type="entry name" value="RESPONSE_REGULATORY"/>
    <property type="match status" value="1"/>
</dbReference>
<dbReference type="InterPro" id="IPR001789">
    <property type="entry name" value="Sig_transdc_resp-reg_receiver"/>
</dbReference>
<name>A0A1T4NSU0_9BACT</name>
<protein>
    <submittedName>
        <fullName evidence="6">Response regulator receiver domain-containing protein</fullName>
    </submittedName>
</protein>
<accession>A0A1T4NSU0</accession>
<keyword evidence="1" id="KW-0805">Transcription regulation</keyword>
<keyword evidence="4" id="KW-0597">Phosphoprotein</keyword>
<dbReference type="SMART" id="SM00448">
    <property type="entry name" value="REC"/>
    <property type="match status" value="1"/>
</dbReference>
<evidence type="ECO:0000313" key="6">
    <source>
        <dbReference type="EMBL" id="SJZ82172.1"/>
    </source>
</evidence>
<dbReference type="SUPFAM" id="SSF52172">
    <property type="entry name" value="CheY-like"/>
    <property type="match status" value="1"/>
</dbReference>
<dbReference type="PANTHER" id="PTHR43214:SF41">
    <property type="entry name" value="NITRATE_NITRITE RESPONSE REGULATOR PROTEIN NARP"/>
    <property type="match status" value="1"/>
</dbReference>
<dbReference type="Proteomes" id="UP000190102">
    <property type="component" value="Unassembled WGS sequence"/>
</dbReference>